<organism evidence="2 3">
    <name type="scientific">Terfezia boudieri ATCC MYA-4762</name>
    <dbReference type="NCBI Taxonomy" id="1051890"/>
    <lineage>
        <taxon>Eukaryota</taxon>
        <taxon>Fungi</taxon>
        <taxon>Dikarya</taxon>
        <taxon>Ascomycota</taxon>
        <taxon>Pezizomycotina</taxon>
        <taxon>Pezizomycetes</taxon>
        <taxon>Pezizales</taxon>
        <taxon>Pezizaceae</taxon>
        <taxon>Terfezia</taxon>
    </lineage>
</organism>
<feature type="region of interest" description="Disordered" evidence="1">
    <location>
        <begin position="20"/>
        <end position="59"/>
    </location>
</feature>
<feature type="compositionally biased region" description="Basic residues" evidence="1">
    <location>
        <begin position="34"/>
        <end position="47"/>
    </location>
</feature>
<dbReference type="EMBL" id="ML121534">
    <property type="protein sequence ID" value="RPB26479.1"/>
    <property type="molecule type" value="Genomic_DNA"/>
</dbReference>
<feature type="region of interest" description="Disordered" evidence="1">
    <location>
        <begin position="101"/>
        <end position="126"/>
    </location>
</feature>
<feature type="compositionally biased region" description="Basic and acidic residues" evidence="1">
    <location>
        <begin position="48"/>
        <end position="59"/>
    </location>
</feature>
<evidence type="ECO:0000256" key="1">
    <source>
        <dbReference type="SAM" id="MobiDB-lite"/>
    </source>
</evidence>
<evidence type="ECO:0000313" key="2">
    <source>
        <dbReference type="EMBL" id="RPB26479.1"/>
    </source>
</evidence>
<dbReference type="InParanoid" id="A0A3N4LY17"/>
<protein>
    <submittedName>
        <fullName evidence="2">Uncharacterized protein</fullName>
    </submittedName>
</protein>
<dbReference type="Proteomes" id="UP000267821">
    <property type="component" value="Unassembled WGS sequence"/>
</dbReference>
<evidence type="ECO:0000313" key="3">
    <source>
        <dbReference type="Proteomes" id="UP000267821"/>
    </source>
</evidence>
<feature type="region of interest" description="Disordered" evidence="1">
    <location>
        <begin position="349"/>
        <end position="375"/>
    </location>
</feature>
<dbReference type="OrthoDB" id="10438271at2759"/>
<reference evidence="2 3" key="1">
    <citation type="journal article" date="2018" name="Nat. Ecol. Evol.">
        <title>Pezizomycetes genomes reveal the molecular basis of ectomycorrhizal truffle lifestyle.</title>
        <authorList>
            <person name="Murat C."/>
            <person name="Payen T."/>
            <person name="Noel B."/>
            <person name="Kuo A."/>
            <person name="Morin E."/>
            <person name="Chen J."/>
            <person name="Kohler A."/>
            <person name="Krizsan K."/>
            <person name="Balestrini R."/>
            <person name="Da Silva C."/>
            <person name="Montanini B."/>
            <person name="Hainaut M."/>
            <person name="Levati E."/>
            <person name="Barry K.W."/>
            <person name="Belfiori B."/>
            <person name="Cichocki N."/>
            <person name="Clum A."/>
            <person name="Dockter R.B."/>
            <person name="Fauchery L."/>
            <person name="Guy J."/>
            <person name="Iotti M."/>
            <person name="Le Tacon F."/>
            <person name="Lindquist E.A."/>
            <person name="Lipzen A."/>
            <person name="Malagnac F."/>
            <person name="Mello A."/>
            <person name="Molinier V."/>
            <person name="Miyauchi S."/>
            <person name="Poulain J."/>
            <person name="Riccioni C."/>
            <person name="Rubini A."/>
            <person name="Sitrit Y."/>
            <person name="Splivallo R."/>
            <person name="Traeger S."/>
            <person name="Wang M."/>
            <person name="Zifcakova L."/>
            <person name="Wipf D."/>
            <person name="Zambonelli A."/>
            <person name="Paolocci F."/>
            <person name="Nowrousian M."/>
            <person name="Ottonello S."/>
            <person name="Baldrian P."/>
            <person name="Spatafora J.W."/>
            <person name="Henrissat B."/>
            <person name="Nagy L.G."/>
            <person name="Aury J.M."/>
            <person name="Wincker P."/>
            <person name="Grigoriev I.V."/>
            <person name="Bonfante P."/>
            <person name="Martin F.M."/>
        </authorList>
    </citation>
    <scope>NUCLEOTIDE SEQUENCE [LARGE SCALE GENOMIC DNA]</scope>
    <source>
        <strain evidence="2 3">ATCC MYA-4762</strain>
    </source>
</reference>
<sequence>MPPADAPSKAEFETIHYIVTARGTLRAAKDPKRKEKKSHKHRRRHRNTRDSNEAEKPENEGIKTGLHAHMTPGPPHASTVTSNVMPVSQQHAQTAAMHITESSAASKERAAPRAITSKQGTHRTRPAGTIFPLLSWDEVWAEEKPELPGPSNFYRAEQNLPTAGPARARASATGNVQRTSLTNEINTRRKPASAESVPQVLVQLPTQFAQAFQDSGPSIDSNEGTDISCELPTRTRGDLQNEANGHGHLIAGSSSEPPVPPPHRFMPPRRQTLGPLLLSVQVEEYDEGSRENGVEYDVSGQEVDKRGNTLYRLQERRPGRSWSKPKNSVTLETLNQIESNLKNLELHVKSESVPPTSKSHTRRTESGQGPSYRSIEHGRVESLVADSTPSQGPQLRNLSGLRGNTLTTNQRIMDTDIKPLHNSLASLQTQRLPKNLPAMNSTWITPPPLHQSGPLKEPTSNNKKVISAQTTFTRDAPRFEENTSGSYPQRPSYSQVTQAYPAQAATAPDNNMPRRRPVLKYSDFDLQSSSSDEGHCQRYSPVPSFDTITFQQPSAHGELPISPNTTHQRGVMNTESRGYYHGIEINGHEGTPPVVSAGQAKPAHLTTRNNYPHVGFSSASNMSYAPPSGQGATFQKSGGGNNNTCVDSHVHVSQAAALVIPTCLPKGPALAFKGIMDLDPEVTLFNTVTGVVKSDISPKVALGNSTSAQRMLRIWNRKTSDDVEMKRMCEAEMRRLQRE</sequence>
<keyword evidence="3" id="KW-1185">Reference proteome</keyword>
<dbReference type="AlphaFoldDB" id="A0A3N4LY17"/>
<proteinExistence type="predicted"/>
<gene>
    <name evidence="2" type="ORF">L211DRAFT_899786</name>
</gene>
<accession>A0A3N4LY17</accession>
<feature type="region of interest" description="Disordered" evidence="1">
    <location>
        <begin position="241"/>
        <end position="262"/>
    </location>
</feature>
<name>A0A3N4LY17_9PEZI</name>